<reference evidence="2" key="1">
    <citation type="submission" date="2022-04" db="EMBL/GenBank/DDBJ databases">
        <title>Mucilaginibacter sp. RS28 isolated from freshwater.</title>
        <authorList>
            <person name="Ko S.-R."/>
        </authorList>
    </citation>
    <scope>NUCLEOTIDE SEQUENCE</scope>
    <source>
        <strain evidence="2">RS28</strain>
    </source>
</reference>
<dbReference type="Proteomes" id="UP001139450">
    <property type="component" value="Unassembled WGS sequence"/>
</dbReference>
<evidence type="ECO:0008006" key="4">
    <source>
        <dbReference type="Google" id="ProtNLM"/>
    </source>
</evidence>
<evidence type="ECO:0000256" key="1">
    <source>
        <dbReference type="SAM" id="SignalP"/>
    </source>
</evidence>
<feature type="signal peptide" evidence="1">
    <location>
        <begin position="1"/>
        <end position="19"/>
    </location>
</feature>
<evidence type="ECO:0000313" key="2">
    <source>
        <dbReference type="EMBL" id="MCJ8212040.1"/>
    </source>
</evidence>
<name>A0A9X2BBT2_9SPHI</name>
<gene>
    <name evidence="2" type="ORF">MUY27_20150</name>
</gene>
<accession>A0A9X2BBT2</accession>
<comment type="caution">
    <text evidence="2">The sequence shown here is derived from an EMBL/GenBank/DDBJ whole genome shotgun (WGS) entry which is preliminary data.</text>
</comment>
<dbReference type="RefSeq" id="WP_245133240.1">
    <property type="nucleotide sequence ID" value="NZ_JALJEJ010000017.1"/>
</dbReference>
<feature type="chain" id="PRO_5040936348" description="BZIP transcription factor" evidence="1">
    <location>
        <begin position="20"/>
        <end position="228"/>
    </location>
</feature>
<dbReference type="EMBL" id="JALJEJ010000017">
    <property type="protein sequence ID" value="MCJ8212040.1"/>
    <property type="molecule type" value="Genomic_DNA"/>
</dbReference>
<keyword evidence="1" id="KW-0732">Signal</keyword>
<evidence type="ECO:0000313" key="3">
    <source>
        <dbReference type="Proteomes" id="UP001139450"/>
    </source>
</evidence>
<proteinExistence type="predicted"/>
<dbReference type="AlphaFoldDB" id="A0A9X2BBT2"/>
<sequence length="228" mass="25454">MKKYILIAIFAFLLQASYAQNTYPWPQTGNVGIGTTNPNNKVDVNGGITTRDVSYINGVKFNTVNTYYRQVQAEGYNLNIKSGDGSSALVLPYTNTDYAHFQNYGLVVDGNVGIGTTTPDAKLSVKGAIHTQEVKVDMNNWGDYVFKPDYHLTSLSAVKNYVDQHHHLPEIPSAQEIEKNGANLGELVKLQMKKIEELTLYLIEKDKKQKQLEARLAKLEKLSAKGRK</sequence>
<keyword evidence="3" id="KW-1185">Reference proteome</keyword>
<organism evidence="2 3">
    <name type="scientific">Mucilaginibacter straminoryzae</name>
    <dbReference type="NCBI Taxonomy" id="2932774"/>
    <lineage>
        <taxon>Bacteria</taxon>
        <taxon>Pseudomonadati</taxon>
        <taxon>Bacteroidota</taxon>
        <taxon>Sphingobacteriia</taxon>
        <taxon>Sphingobacteriales</taxon>
        <taxon>Sphingobacteriaceae</taxon>
        <taxon>Mucilaginibacter</taxon>
    </lineage>
</organism>
<protein>
    <recommendedName>
        <fullName evidence="4">BZIP transcription factor</fullName>
    </recommendedName>
</protein>